<sequence length="608" mass="68090">MVGVLGVTGAVERPTAALLDPLRWDEDETVETTVGDELLVLTATHGPTDDPVRTDGHDAIWTFGEIHGFEGERYENRYDGCYTDSEYTAELYREHGLDFARGMNATASVVLHQRERDRLVVVTDRLGTHPVYYAEIPEGVVFSTSVQTLLGHPDVDPAIDTDGLYSYLAFNRVPGVDTPFEGVSTLPPGSITTIDLPTGDLDVERYWRLEYDPLDRSFSYFVDRFVELLQRVFAERADDDRRYGILLSGGSDSRLLLAAAEGIPVAYHLADWMSREARTAERIALLAGADFRLLKRPDDHVERMLEHVPRHMNFNGRFDQAHLHGFDARIREECDVLVTGLYGDSFFKGGLVPAFDLDLGPIGSVSTPIAREVDSIDGYLDALGGSLPSFVETPPLIESVLRATLNERAGGSVAFGGIEYASLYDLALFGSYYPLSNDSDYHYFGLTQMAHQWTPFLDNRFIDLACSMPIRYHLRRDVVNAALSALSPTLANIPHAETGVRPTSQFPFDLAKKYGSLFWRKHAVDERSPKPYYSRGPWRDRGVVLRERDFGREVLDRNDALLDALPFLDREAAYACYDAHMAGADNTTELYTLFTVLEMPVFEELAGR</sequence>
<evidence type="ECO:0000259" key="1">
    <source>
        <dbReference type="Pfam" id="PF00733"/>
    </source>
</evidence>
<dbReference type="GO" id="GO:0005829">
    <property type="term" value="C:cytosol"/>
    <property type="evidence" value="ECO:0007669"/>
    <property type="project" value="TreeGrafter"/>
</dbReference>
<dbReference type="InterPro" id="IPR001962">
    <property type="entry name" value="Asn_synthase"/>
</dbReference>
<dbReference type="InterPro" id="IPR051786">
    <property type="entry name" value="ASN_synthetase/amidase"/>
</dbReference>
<dbReference type="Gene3D" id="3.60.20.10">
    <property type="entry name" value="Glutamine Phosphoribosylpyrophosphate, subunit 1, domain 1"/>
    <property type="match status" value="1"/>
</dbReference>
<protein>
    <submittedName>
        <fullName evidence="3">Asparagine synthetase B</fullName>
    </submittedName>
</protein>
<organism evidence="3 4">
    <name type="scientific">Halalkalicoccus paucihalophilus</name>
    <dbReference type="NCBI Taxonomy" id="1008153"/>
    <lineage>
        <taxon>Archaea</taxon>
        <taxon>Methanobacteriati</taxon>
        <taxon>Methanobacteriota</taxon>
        <taxon>Stenosarchaea group</taxon>
        <taxon>Halobacteria</taxon>
        <taxon>Halobacteriales</taxon>
        <taxon>Halococcaceae</taxon>
        <taxon>Halalkalicoccus</taxon>
    </lineage>
</organism>
<dbReference type="PANTHER" id="PTHR43284">
    <property type="entry name" value="ASPARAGINE SYNTHETASE (GLUTAMINE-HYDROLYZING)"/>
    <property type="match status" value="1"/>
</dbReference>
<dbReference type="GO" id="GO:0004066">
    <property type="term" value="F:asparagine synthase (glutamine-hydrolyzing) activity"/>
    <property type="evidence" value="ECO:0007669"/>
    <property type="project" value="InterPro"/>
</dbReference>
<dbReference type="SUPFAM" id="SSF52402">
    <property type="entry name" value="Adenine nucleotide alpha hydrolases-like"/>
    <property type="match status" value="1"/>
</dbReference>
<proteinExistence type="predicted"/>
<dbReference type="InterPro" id="IPR014729">
    <property type="entry name" value="Rossmann-like_a/b/a_fold"/>
</dbReference>
<dbReference type="Proteomes" id="UP000075321">
    <property type="component" value="Unassembled WGS sequence"/>
</dbReference>
<reference evidence="3 4" key="1">
    <citation type="submission" date="2016-02" db="EMBL/GenBank/DDBJ databases">
        <title>Genome sequence of Halalkalicoccus paucihalophilus DSM 24557.</title>
        <authorList>
            <person name="Poehlein A."/>
            <person name="Daniel R."/>
        </authorList>
    </citation>
    <scope>NUCLEOTIDE SEQUENCE [LARGE SCALE GENOMIC DNA]</scope>
    <source>
        <strain evidence="3 4">DSM 24557</strain>
    </source>
</reference>
<dbReference type="Gene3D" id="3.40.50.620">
    <property type="entry name" value="HUPs"/>
    <property type="match status" value="1"/>
</dbReference>
<dbReference type="PATRIC" id="fig|1008153.3.peg.296"/>
<comment type="caution">
    <text evidence="3">The sequence shown here is derived from an EMBL/GenBank/DDBJ whole genome shotgun (WGS) entry which is preliminary data.</text>
</comment>
<evidence type="ECO:0000313" key="3">
    <source>
        <dbReference type="EMBL" id="KYH27624.1"/>
    </source>
</evidence>
<dbReference type="SUPFAM" id="SSF56235">
    <property type="entry name" value="N-terminal nucleophile aminohydrolases (Ntn hydrolases)"/>
    <property type="match status" value="1"/>
</dbReference>
<feature type="domain" description="Asparagine synthetase" evidence="1">
    <location>
        <begin position="227"/>
        <end position="350"/>
    </location>
</feature>
<dbReference type="InterPro" id="IPR017932">
    <property type="entry name" value="GATase_2_dom"/>
</dbReference>
<accession>A0A151AJ39</accession>
<keyword evidence="4" id="KW-1185">Reference proteome</keyword>
<name>A0A151AJ39_9EURY</name>
<dbReference type="EMBL" id="LTAZ01000001">
    <property type="protein sequence ID" value="KYH27624.1"/>
    <property type="molecule type" value="Genomic_DNA"/>
</dbReference>
<dbReference type="AlphaFoldDB" id="A0A151AJ39"/>
<gene>
    <name evidence="3" type="ORF">HAPAU_02920</name>
</gene>
<feature type="domain" description="Glutamine amidotransferase type-2" evidence="2">
    <location>
        <begin position="81"/>
        <end position="150"/>
    </location>
</feature>
<evidence type="ECO:0000313" key="4">
    <source>
        <dbReference type="Proteomes" id="UP000075321"/>
    </source>
</evidence>
<dbReference type="Pfam" id="PF00733">
    <property type="entry name" value="Asn_synthase"/>
    <property type="match status" value="1"/>
</dbReference>
<dbReference type="Pfam" id="PF13537">
    <property type="entry name" value="GATase_7"/>
    <property type="match status" value="1"/>
</dbReference>
<dbReference type="GO" id="GO:0006529">
    <property type="term" value="P:asparagine biosynthetic process"/>
    <property type="evidence" value="ECO:0007669"/>
    <property type="project" value="InterPro"/>
</dbReference>
<evidence type="ECO:0000259" key="2">
    <source>
        <dbReference type="Pfam" id="PF13537"/>
    </source>
</evidence>
<dbReference type="PANTHER" id="PTHR43284:SF1">
    <property type="entry name" value="ASPARAGINE SYNTHETASE"/>
    <property type="match status" value="1"/>
</dbReference>
<dbReference type="InterPro" id="IPR029055">
    <property type="entry name" value="Ntn_hydrolases_N"/>
</dbReference>